<evidence type="ECO:0000256" key="1">
    <source>
        <dbReference type="ARBA" id="ARBA00022750"/>
    </source>
</evidence>
<sequence>MKQAKKASSVQARHWRTDTEPADTVENTITTLNAETQAKRRQQPEDAQAELARRRAHSAEPGVQRAQVRLVQRMDGGMASTMTVTRAMNDDDPTTDVTVAADGGLPTATIYVGNERLDVKLDSGAQYAVAGTDWMIRGEKLKNPVPVDCVEGIGGFLLDLIGVWAFHTWNAFGQLVEVRVCIVDGCTDEFLVGVDFLSQHQANIDLSVMKYGIRRMERRKETNAPVVACLSRRFGEQRRLATLDVEHHIDTETAAPILQKRRRHAQAEDAIIESNVTQMLQAGVIEENNGAWGFPMSLGPALNGFVGVLESCTTFEMMIQRCTAEDVRREQQKGRCSSSGYGGGKTAVAFSAEQKPGKQNGSTLSMMKRDMSKAKCCNCQEMGHFPHDCTKERVQAKSKPEAASMAFTVDEIADDNKREWIVDSGATSHMTEHLDNLVDVRELLEPRVLTVASGDYLVATAVGRAPLTQNGREWNHHSTSTWCIHYERNLPCADRGVFKKKTNADGSLDKYTARVVAKGFSQRFGDDYAETFSPVVRHSTVRLVLGLVVTRRMKRLQRDIKTAFLNSPLQEEIYLEPVKGYENAHGYVWRLLRALYGLKQASRAWYENLCEFLLSCRFSQGKADTCLFVKHDGNDLIIVLVYVDDMLVFDTKNDDLTAFKAAVEEAYDVNHFKDVNYFLDLNPQWSAAGDKVRINQDKYVTTILERFGMDKTCTASTSMEKHYRNQLLAVQDTCAFMHDQHLVLYCTWQYYLGLT</sequence>
<keyword evidence="6" id="KW-1185">Reference proteome</keyword>
<feature type="domain" description="Retrovirus-related Pol polyprotein from transposon TNT 1-94-like beta-barrel" evidence="4">
    <location>
        <begin position="420"/>
        <end position="468"/>
    </location>
</feature>
<evidence type="ECO:0000313" key="6">
    <source>
        <dbReference type="Proteomes" id="UP001165121"/>
    </source>
</evidence>
<dbReference type="EMBL" id="BSXT01002426">
    <property type="protein sequence ID" value="GMF48908.1"/>
    <property type="molecule type" value="Genomic_DNA"/>
</dbReference>
<dbReference type="InterPro" id="IPR013103">
    <property type="entry name" value="RVT_2"/>
</dbReference>
<dbReference type="InterPro" id="IPR054722">
    <property type="entry name" value="PolX-like_BBD"/>
</dbReference>
<evidence type="ECO:0000259" key="4">
    <source>
        <dbReference type="Pfam" id="PF22936"/>
    </source>
</evidence>
<dbReference type="Pfam" id="PF07727">
    <property type="entry name" value="RVT_2"/>
    <property type="match status" value="1"/>
</dbReference>
<organism evidence="5 6">
    <name type="scientific">Phytophthora fragariaefolia</name>
    <dbReference type="NCBI Taxonomy" id="1490495"/>
    <lineage>
        <taxon>Eukaryota</taxon>
        <taxon>Sar</taxon>
        <taxon>Stramenopiles</taxon>
        <taxon>Oomycota</taxon>
        <taxon>Peronosporomycetes</taxon>
        <taxon>Peronosporales</taxon>
        <taxon>Peronosporaceae</taxon>
        <taxon>Phytophthora</taxon>
    </lineage>
</organism>
<feature type="region of interest" description="Disordered" evidence="2">
    <location>
        <begin position="1"/>
        <end position="25"/>
    </location>
</feature>
<dbReference type="GO" id="GO:0003676">
    <property type="term" value="F:nucleic acid binding"/>
    <property type="evidence" value="ECO:0007669"/>
    <property type="project" value="InterPro"/>
</dbReference>
<dbReference type="SUPFAM" id="SSF57756">
    <property type="entry name" value="Retrovirus zinc finger-like domains"/>
    <property type="match status" value="1"/>
</dbReference>
<name>A0A9W6XWX3_9STRA</name>
<dbReference type="Pfam" id="PF22936">
    <property type="entry name" value="Pol_BBD"/>
    <property type="match status" value="1"/>
</dbReference>
<dbReference type="Gene3D" id="3.10.10.10">
    <property type="entry name" value="HIV Type 1 Reverse Transcriptase, subunit A, domain 1"/>
    <property type="match status" value="1"/>
</dbReference>
<feature type="compositionally biased region" description="Polar residues" evidence="2">
    <location>
        <begin position="1"/>
        <end position="11"/>
    </location>
</feature>
<evidence type="ECO:0000259" key="3">
    <source>
        <dbReference type="Pfam" id="PF07727"/>
    </source>
</evidence>
<feature type="domain" description="Reverse transcriptase Ty1/copia-type" evidence="3">
    <location>
        <begin position="491"/>
        <end position="720"/>
    </location>
</feature>
<keyword evidence="1" id="KW-0645">Protease</keyword>
<proteinExistence type="predicted"/>
<dbReference type="GO" id="GO:0004190">
    <property type="term" value="F:aspartic-type endopeptidase activity"/>
    <property type="evidence" value="ECO:0007669"/>
    <property type="project" value="UniProtKB-KW"/>
</dbReference>
<dbReference type="GO" id="GO:0008270">
    <property type="term" value="F:zinc ion binding"/>
    <property type="evidence" value="ECO:0007669"/>
    <property type="project" value="InterPro"/>
</dbReference>
<dbReference type="Proteomes" id="UP001165121">
    <property type="component" value="Unassembled WGS sequence"/>
</dbReference>
<dbReference type="SUPFAM" id="SSF56672">
    <property type="entry name" value="DNA/RNA polymerases"/>
    <property type="match status" value="1"/>
</dbReference>
<dbReference type="SUPFAM" id="SSF50630">
    <property type="entry name" value="Acid proteases"/>
    <property type="match status" value="1"/>
</dbReference>
<dbReference type="InterPro" id="IPR036875">
    <property type="entry name" value="Znf_CCHC_sf"/>
</dbReference>
<keyword evidence="1" id="KW-0064">Aspartyl protease</keyword>
<accession>A0A9W6XWX3</accession>
<gene>
    <name evidence="5" type="ORF">Pfra01_001911000</name>
</gene>
<comment type="caution">
    <text evidence="5">The sequence shown here is derived from an EMBL/GenBank/DDBJ whole genome shotgun (WGS) entry which is preliminary data.</text>
</comment>
<dbReference type="InterPro" id="IPR021109">
    <property type="entry name" value="Peptidase_aspartic_dom_sf"/>
</dbReference>
<reference evidence="5" key="1">
    <citation type="submission" date="2023-04" db="EMBL/GenBank/DDBJ databases">
        <title>Phytophthora fragariaefolia NBRC 109709.</title>
        <authorList>
            <person name="Ichikawa N."/>
            <person name="Sato H."/>
            <person name="Tonouchi N."/>
        </authorList>
    </citation>
    <scope>NUCLEOTIDE SEQUENCE</scope>
    <source>
        <strain evidence="5">NBRC 109709</strain>
    </source>
</reference>
<evidence type="ECO:0000256" key="2">
    <source>
        <dbReference type="SAM" id="MobiDB-lite"/>
    </source>
</evidence>
<evidence type="ECO:0000313" key="5">
    <source>
        <dbReference type="EMBL" id="GMF48908.1"/>
    </source>
</evidence>
<keyword evidence="1" id="KW-0378">Hydrolase</keyword>
<dbReference type="AlphaFoldDB" id="A0A9W6XWX3"/>
<dbReference type="InterPro" id="IPR043502">
    <property type="entry name" value="DNA/RNA_pol_sf"/>
</dbReference>
<protein>
    <submittedName>
        <fullName evidence="5">Unnamed protein product</fullName>
    </submittedName>
</protein>